<feature type="transmembrane region" description="Helical" evidence="7">
    <location>
        <begin position="141"/>
        <end position="161"/>
    </location>
</feature>
<feature type="transmembrane region" description="Helical" evidence="7">
    <location>
        <begin position="383"/>
        <end position="404"/>
    </location>
</feature>
<dbReference type="InParanoid" id="H2AZ24"/>
<dbReference type="SUPFAM" id="SSF103473">
    <property type="entry name" value="MFS general substrate transporter"/>
    <property type="match status" value="1"/>
</dbReference>
<dbReference type="Pfam" id="PF00083">
    <property type="entry name" value="Sugar_tr"/>
    <property type="match status" value="1"/>
</dbReference>
<dbReference type="KEGG" id="kaf:KAFR_0H01700"/>
<keyword evidence="5 7" id="KW-0472">Membrane</keyword>
<feature type="transmembrane region" description="Helical" evidence="7">
    <location>
        <begin position="475"/>
        <end position="498"/>
    </location>
</feature>
<dbReference type="GO" id="GO:0005351">
    <property type="term" value="F:carbohydrate:proton symporter activity"/>
    <property type="evidence" value="ECO:0007669"/>
    <property type="project" value="TreeGrafter"/>
</dbReference>
<dbReference type="PANTHER" id="PTHR48022">
    <property type="entry name" value="PLASTIDIC GLUCOSE TRANSPORTER 4"/>
    <property type="match status" value="1"/>
</dbReference>
<dbReference type="Proteomes" id="UP000005220">
    <property type="component" value="Chromosome 8"/>
</dbReference>
<keyword evidence="2" id="KW-0813">Transport</keyword>
<dbReference type="RefSeq" id="XP_003958715.1">
    <property type="nucleotide sequence ID" value="XM_003958666.1"/>
</dbReference>
<evidence type="ECO:0000256" key="5">
    <source>
        <dbReference type="ARBA" id="ARBA00023136"/>
    </source>
</evidence>
<gene>
    <name evidence="8" type="primary">KAFR0H01700</name>
    <name evidence="8" type="ORF">KAFR_0H01700</name>
</gene>
<proteinExistence type="predicted"/>
<dbReference type="InterPro" id="IPR005828">
    <property type="entry name" value="MFS_sugar_transport-like"/>
</dbReference>
<accession>H2AZ24</accession>
<evidence type="ECO:0000256" key="1">
    <source>
        <dbReference type="ARBA" id="ARBA00004141"/>
    </source>
</evidence>
<protein>
    <recommendedName>
        <fullName evidence="10">Major facilitator superfamily (MFS) profile domain-containing protein</fullName>
    </recommendedName>
</protein>
<feature type="transmembrane region" description="Helical" evidence="7">
    <location>
        <begin position="234"/>
        <end position="257"/>
    </location>
</feature>
<reference evidence="8 9" key="1">
    <citation type="journal article" date="2011" name="Proc. Natl. Acad. Sci. U.S.A.">
        <title>Evolutionary erosion of yeast sex chromosomes by mating-type switching accidents.</title>
        <authorList>
            <person name="Gordon J.L."/>
            <person name="Armisen D."/>
            <person name="Proux-Wera E."/>
            <person name="Oheigeartaigh S.S."/>
            <person name="Byrne K.P."/>
            <person name="Wolfe K.H."/>
        </authorList>
    </citation>
    <scope>NUCLEOTIDE SEQUENCE [LARGE SCALE GENOMIC DNA]</scope>
    <source>
        <strain evidence="9">ATCC 22294 / BCRC 22015 / CBS 2517 / CECT 1963 / NBRC 1671 / NRRL Y-8276</strain>
    </source>
</reference>
<feature type="transmembrane region" description="Helical" evidence="7">
    <location>
        <begin position="173"/>
        <end position="192"/>
    </location>
</feature>
<evidence type="ECO:0000256" key="3">
    <source>
        <dbReference type="ARBA" id="ARBA00022692"/>
    </source>
</evidence>
<feature type="transmembrane region" description="Helical" evidence="7">
    <location>
        <begin position="349"/>
        <end position="371"/>
    </location>
</feature>
<evidence type="ECO:0000256" key="7">
    <source>
        <dbReference type="SAM" id="Phobius"/>
    </source>
</evidence>
<dbReference type="InterPro" id="IPR050360">
    <property type="entry name" value="MFS_Sugar_Transporters"/>
</dbReference>
<feature type="transmembrane region" description="Helical" evidence="7">
    <location>
        <begin position="263"/>
        <end position="283"/>
    </location>
</feature>
<feature type="transmembrane region" description="Helical" evidence="7">
    <location>
        <begin position="416"/>
        <end position="435"/>
    </location>
</feature>
<dbReference type="PANTHER" id="PTHR48022:SF73">
    <property type="entry name" value="METABOLITE TRANSPORT PROTEIN YDL199C-RELATED"/>
    <property type="match status" value="1"/>
</dbReference>
<evidence type="ECO:0008006" key="10">
    <source>
        <dbReference type="Google" id="ProtNLM"/>
    </source>
</evidence>
<keyword evidence="3 7" id="KW-0812">Transmembrane</keyword>
<keyword evidence="4 7" id="KW-1133">Transmembrane helix</keyword>
<dbReference type="Gene3D" id="1.20.1250.20">
    <property type="entry name" value="MFS general substrate transporter like domains"/>
    <property type="match status" value="1"/>
</dbReference>
<evidence type="ECO:0000256" key="2">
    <source>
        <dbReference type="ARBA" id="ARBA00022448"/>
    </source>
</evidence>
<dbReference type="HOGENOM" id="CLU_001265_30_3_1"/>
<keyword evidence="9" id="KW-1185">Reference proteome</keyword>
<organism evidence="8 9">
    <name type="scientific">Kazachstania africana (strain ATCC 22294 / BCRC 22015 / CBS 2517 / CECT 1963 / NBRC 1671 / NRRL Y-8276)</name>
    <name type="common">Yeast</name>
    <name type="synonym">Kluyveromyces africanus</name>
    <dbReference type="NCBI Taxonomy" id="1071382"/>
    <lineage>
        <taxon>Eukaryota</taxon>
        <taxon>Fungi</taxon>
        <taxon>Dikarya</taxon>
        <taxon>Ascomycota</taxon>
        <taxon>Saccharomycotina</taxon>
        <taxon>Saccharomycetes</taxon>
        <taxon>Saccharomycetales</taxon>
        <taxon>Saccharomycetaceae</taxon>
        <taxon>Kazachstania</taxon>
    </lineage>
</organism>
<feature type="transmembrane region" description="Helical" evidence="7">
    <location>
        <begin position="441"/>
        <end position="463"/>
    </location>
</feature>
<evidence type="ECO:0000313" key="9">
    <source>
        <dbReference type="Proteomes" id="UP000005220"/>
    </source>
</evidence>
<dbReference type="AlphaFoldDB" id="H2AZ24"/>
<feature type="transmembrane region" description="Helical" evidence="7">
    <location>
        <begin position="198"/>
        <end position="222"/>
    </location>
</feature>
<dbReference type="InterPro" id="IPR036259">
    <property type="entry name" value="MFS_trans_sf"/>
</dbReference>
<evidence type="ECO:0000313" key="8">
    <source>
        <dbReference type="EMBL" id="CCF59580.1"/>
    </source>
</evidence>
<dbReference type="eggNOG" id="KOG0254">
    <property type="taxonomic scope" value="Eukaryota"/>
</dbReference>
<evidence type="ECO:0000256" key="6">
    <source>
        <dbReference type="SAM" id="MobiDB-lite"/>
    </source>
</evidence>
<evidence type="ECO:0000256" key="4">
    <source>
        <dbReference type="ARBA" id="ARBA00022989"/>
    </source>
</evidence>
<feature type="compositionally biased region" description="Polar residues" evidence="6">
    <location>
        <begin position="630"/>
        <end position="645"/>
    </location>
</feature>
<comment type="subcellular location">
    <subcellularLocation>
        <location evidence="1">Membrane</location>
        <topology evidence="1">Multi-pass membrane protein</topology>
    </subcellularLocation>
</comment>
<sequence length="645" mass="73104">MANVIERGSRRARAFNEEQTDENFTSLPRKDPDIFSFDKSNAMHLESKSRRNSLYRDSTVVVKYPSSLPNLSLSTSSGGEHIHILNQVSSDLELKKGSFDHLLWFLIVNVVLLNFTIGFCYGLLPGMLLQLNKASHTEVEFAVSVSIMDFFAFLSLIAFEWIGYLRTHGRRQIILIGSFCLVVGSVICLLFHDDLTHLAFLGGRSLLGIGMGLLSFILPFYIFEILTFINRTRLLCYFIANYLFGFCIGIWTCYAMVSGNLPTVLIIQSILCCVVLTVSYLIIVETPYWLLSNNFDLEGFIAITNLYNNGDINHPKVKREYQRIKQAIPFSTNQENDARDIFANSKKKLLIMLSLSTFTVVNGTTLFNIFMPVIVNFKDTTETLLVTASIFTVHVLALMGQIYLHLINKLNQKQILLLSIPMLMIILLFLIISNIPNISCLLIAFFQIIIGFTWAPISVTYLFEVAAAGSEFRLILTAMTLRFLINAAFEFIAGYLIWNNPGNTRWIYLFNLTCIGISFYFIRKYYYDTIRLPLEDVGDTNNNGEIVADEESVIEIIPSSSIRSFNASRTSNLIEPPTIEDVANFKKHQTEEDKVVLKNLRRGSENISIFVNKFIRRNGMSSRSDDAESNAISYGSIDSHNRSSL</sequence>
<feature type="transmembrane region" description="Helical" evidence="7">
    <location>
        <begin position="504"/>
        <end position="522"/>
    </location>
</feature>
<feature type="transmembrane region" description="Helical" evidence="7">
    <location>
        <begin position="102"/>
        <end position="129"/>
    </location>
</feature>
<dbReference type="FunCoup" id="H2AZ24">
    <property type="interactions" value="107"/>
</dbReference>
<dbReference type="GO" id="GO:0016020">
    <property type="term" value="C:membrane"/>
    <property type="evidence" value="ECO:0007669"/>
    <property type="project" value="UniProtKB-SubCell"/>
</dbReference>
<name>H2AZ24_KAZAF</name>
<dbReference type="EMBL" id="HE650828">
    <property type="protein sequence ID" value="CCF59580.1"/>
    <property type="molecule type" value="Genomic_DNA"/>
</dbReference>
<feature type="region of interest" description="Disordered" evidence="6">
    <location>
        <begin position="620"/>
        <end position="645"/>
    </location>
</feature>
<dbReference type="GeneID" id="13887577"/>
<dbReference type="OrthoDB" id="648285at2759"/>